<name>A0A4P7NL51_PYROR</name>
<dbReference type="InterPro" id="IPR004408">
    <property type="entry name" value="Biotin_CoA_COase_ligase"/>
</dbReference>
<sequence length="677" mass="74419">MAPSRLNVLVYTGSGTTTESVKHAVYTLRRLLAPNYAVSTIDENAILKEPWGPTCAMLVVPGGADLKYCQVLNGSGNDSISAFVRRGGRYLGFCAGGYYGSARCEFEVGSKEGMEVIGSRELSFFPGTCRGSAFYGFKYHSEAGARAVKLRINRSEFTDQATAGLADTFRSYYNGGGVFVDAEAMKSQNVHVLAEYAEDLDVDGGSGKAAVVHIQIKDGHVILTGPHPEFDQAQLSPPRPEVKGYDKLILDLEADEQARIAFLRAALMRTGLEVVEDPVGTVPSLSSLHLSSANHQEVGDVLHSLGNVLTEQSDGTELIKAEINSFRVVNPSSSKTWDMSSLSNAMNDGASESDKSEADANDQLILFAHEDSWPQHKETPHFDHELYYSSLSRYRRKERDSRDWGTILMYGEVVTSTNTMLEKNPTILGNIPTGFTFAATTQVSSRGRGSNVWIAPPGSLMFSILINHPGHLMTTRPIVFIQYLAAVSIVEAIQGYDKGYEKMQVRLKWPNDIYCRDPTTSEGPPHYVKIGGILANCSYSSGNYQIVLGVGINTNNSRPTTSLRALAEAAGLPPLKLEQLLARILTRIEARYNNFTMRGFSGELEGAYYRHWLHSEQVVTLETEGGVRAKVRGITKDWGMLTAEELGPGDRTTGRVFSLQSDENSFDYWRGLVRRKI</sequence>
<dbReference type="InterPro" id="IPR029062">
    <property type="entry name" value="Class_I_gatase-like"/>
</dbReference>
<dbReference type="NCBIfam" id="TIGR00121">
    <property type="entry name" value="birA_ligase"/>
    <property type="match status" value="1"/>
</dbReference>
<evidence type="ECO:0000256" key="2">
    <source>
        <dbReference type="ARBA" id="ARBA00022598"/>
    </source>
</evidence>
<dbReference type="InterPro" id="IPR019197">
    <property type="entry name" value="Biotin-prot_ligase_N"/>
</dbReference>
<dbReference type="SUPFAM" id="SSF55681">
    <property type="entry name" value="Class II aaRS and biotin synthetases"/>
    <property type="match status" value="1"/>
</dbReference>
<feature type="domain" description="BPL/LPL catalytic" evidence="4">
    <location>
        <begin position="412"/>
        <end position="596"/>
    </location>
</feature>
<evidence type="ECO:0000313" key="5">
    <source>
        <dbReference type="EMBL" id="QBZ62875.1"/>
    </source>
</evidence>
<dbReference type="Proteomes" id="UP000294847">
    <property type="component" value="Chromosome 5"/>
</dbReference>
<comment type="similarity">
    <text evidence="1">Belongs to the biotin--protein ligase family.</text>
</comment>
<dbReference type="EMBL" id="CP034208">
    <property type="protein sequence ID" value="QBZ62875.1"/>
    <property type="molecule type" value="Genomic_DNA"/>
</dbReference>
<dbReference type="Pfam" id="PF03099">
    <property type="entry name" value="BPL_LplA_LipB"/>
    <property type="match status" value="1"/>
</dbReference>
<dbReference type="SUPFAM" id="SSF52317">
    <property type="entry name" value="Class I glutamine amidotransferase-like"/>
    <property type="match status" value="1"/>
</dbReference>
<evidence type="ECO:0000313" key="6">
    <source>
        <dbReference type="Proteomes" id="UP000294847"/>
    </source>
</evidence>
<keyword evidence="2" id="KW-0436">Ligase</keyword>
<dbReference type="PROSITE" id="PS51733">
    <property type="entry name" value="BPL_LPL_CATALYTIC"/>
    <property type="match status" value="1"/>
</dbReference>
<dbReference type="CDD" id="cd03144">
    <property type="entry name" value="GATase1_ScBLP_like"/>
    <property type="match status" value="1"/>
</dbReference>
<feature type="region of interest" description="Disordered" evidence="3">
    <location>
        <begin position="333"/>
        <end position="357"/>
    </location>
</feature>
<evidence type="ECO:0000256" key="1">
    <source>
        <dbReference type="ARBA" id="ARBA00009934"/>
    </source>
</evidence>
<dbReference type="PANTHER" id="PTHR12835">
    <property type="entry name" value="BIOTIN PROTEIN LIGASE"/>
    <property type="match status" value="1"/>
</dbReference>
<gene>
    <name evidence="5" type="ORF">PoMZ_11762</name>
</gene>
<evidence type="ECO:0000259" key="4">
    <source>
        <dbReference type="PROSITE" id="PS51733"/>
    </source>
</evidence>
<dbReference type="InterPro" id="IPR004143">
    <property type="entry name" value="BPL_LPL_catalytic"/>
</dbReference>
<dbReference type="GO" id="GO:0005737">
    <property type="term" value="C:cytoplasm"/>
    <property type="evidence" value="ECO:0007669"/>
    <property type="project" value="TreeGrafter"/>
</dbReference>
<dbReference type="PANTHER" id="PTHR12835:SF5">
    <property type="entry name" value="BIOTIN--PROTEIN LIGASE"/>
    <property type="match status" value="1"/>
</dbReference>
<dbReference type="AlphaFoldDB" id="A0A4P7NL51"/>
<dbReference type="CDD" id="cd16442">
    <property type="entry name" value="BPL"/>
    <property type="match status" value="1"/>
</dbReference>
<organism evidence="5 6">
    <name type="scientific">Pyricularia oryzae</name>
    <name type="common">Rice blast fungus</name>
    <name type="synonym">Magnaporthe oryzae</name>
    <dbReference type="NCBI Taxonomy" id="318829"/>
    <lineage>
        <taxon>Eukaryota</taxon>
        <taxon>Fungi</taxon>
        <taxon>Dikarya</taxon>
        <taxon>Ascomycota</taxon>
        <taxon>Pezizomycotina</taxon>
        <taxon>Sordariomycetes</taxon>
        <taxon>Sordariomycetidae</taxon>
        <taxon>Magnaporthales</taxon>
        <taxon>Pyriculariaceae</taxon>
        <taxon>Pyricularia</taxon>
    </lineage>
</organism>
<evidence type="ECO:0000256" key="3">
    <source>
        <dbReference type="SAM" id="MobiDB-lite"/>
    </source>
</evidence>
<dbReference type="Pfam" id="PF09825">
    <property type="entry name" value="BPL_N"/>
    <property type="match status" value="1"/>
</dbReference>
<proteinExistence type="inferred from homology"/>
<dbReference type="Gene3D" id="3.40.50.880">
    <property type="match status" value="1"/>
</dbReference>
<protein>
    <recommendedName>
        <fullName evidence="4">BPL/LPL catalytic domain-containing protein</fullName>
    </recommendedName>
</protein>
<accession>A0A4P7NL51</accession>
<feature type="compositionally biased region" description="Polar residues" evidence="3">
    <location>
        <begin position="333"/>
        <end position="346"/>
    </location>
</feature>
<reference evidence="5 6" key="1">
    <citation type="journal article" date="2019" name="Mol. Biol. Evol.">
        <title>Blast fungal genomes show frequent chromosomal changes, gene gains and losses, and effector gene turnover.</title>
        <authorList>
            <person name="Gomez Luciano L.B."/>
            <person name="Jason Tsai I."/>
            <person name="Chuma I."/>
            <person name="Tosa Y."/>
            <person name="Chen Y.H."/>
            <person name="Li J.Y."/>
            <person name="Li M.Y."/>
            <person name="Jade Lu M.Y."/>
            <person name="Nakayashiki H."/>
            <person name="Li W.H."/>
        </authorList>
    </citation>
    <scope>NUCLEOTIDE SEQUENCE [LARGE SCALE GENOMIC DNA]</scope>
    <source>
        <strain evidence="5">MZ5-1-6</strain>
    </source>
</reference>
<dbReference type="InterPro" id="IPR045864">
    <property type="entry name" value="aa-tRNA-synth_II/BPL/LPL"/>
</dbReference>
<dbReference type="GO" id="GO:0004077">
    <property type="term" value="F:biotin--[biotin carboxyl-carrier protein] ligase activity"/>
    <property type="evidence" value="ECO:0007669"/>
    <property type="project" value="InterPro"/>
</dbReference>
<dbReference type="Gene3D" id="3.30.930.10">
    <property type="entry name" value="Bira Bifunctional Protein, Domain 2"/>
    <property type="match status" value="1"/>
</dbReference>